<reference evidence="1 2" key="2">
    <citation type="submission" date="2020-03" db="EMBL/GenBank/DDBJ databases">
        <authorList>
            <person name="Ichikawa N."/>
            <person name="Kimura A."/>
            <person name="Kitahashi Y."/>
            <person name="Uohara A."/>
        </authorList>
    </citation>
    <scope>NUCLEOTIDE SEQUENCE [LARGE SCALE GENOMIC DNA]</scope>
    <source>
        <strain evidence="1 2">NBRC 108639</strain>
    </source>
</reference>
<name>A0A6V8K7C7_9ACTN</name>
<dbReference type="EMBL" id="BLPF01000002">
    <property type="protein sequence ID" value="GFJ81113.1"/>
    <property type="molecule type" value="Genomic_DNA"/>
</dbReference>
<evidence type="ECO:0000313" key="2">
    <source>
        <dbReference type="Proteomes" id="UP000482800"/>
    </source>
</evidence>
<proteinExistence type="predicted"/>
<protein>
    <submittedName>
        <fullName evidence="1">Uncharacterized protein</fullName>
    </submittedName>
</protein>
<sequence>MAVETPATRATSLIVTATLILSTVAPFVGMQTLPITFPMCVLNVTVRVNIVNESQRNGIM</sequence>
<organism evidence="1 2">
    <name type="scientific">Phytohabitans houttuyneae</name>
    <dbReference type="NCBI Taxonomy" id="1076126"/>
    <lineage>
        <taxon>Bacteria</taxon>
        <taxon>Bacillati</taxon>
        <taxon>Actinomycetota</taxon>
        <taxon>Actinomycetes</taxon>
        <taxon>Micromonosporales</taxon>
        <taxon>Micromonosporaceae</taxon>
    </lineage>
</organism>
<accession>A0A6V8K7C7</accession>
<reference evidence="1 2" key="1">
    <citation type="submission" date="2020-03" db="EMBL/GenBank/DDBJ databases">
        <title>Whole genome shotgun sequence of Phytohabitans houttuyneae NBRC 108639.</title>
        <authorList>
            <person name="Komaki H."/>
            <person name="Tamura T."/>
        </authorList>
    </citation>
    <scope>NUCLEOTIDE SEQUENCE [LARGE SCALE GENOMIC DNA]</scope>
    <source>
        <strain evidence="1 2">NBRC 108639</strain>
    </source>
</reference>
<keyword evidence="2" id="KW-1185">Reference proteome</keyword>
<gene>
    <name evidence="1" type="ORF">Phou_052930</name>
</gene>
<dbReference type="AlphaFoldDB" id="A0A6V8K7C7"/>
<comment type="caution">
    <text evidence="1">The sequence shown here is derived from an EMBL/GenBank/DDBJ whole genome shotgun (WGS) entry which is preliminary data.</text>
</comment>
<dbReference type="Proteomes" id="UP000482800">
    <property type="component" value="Unassembled WGS sequence"/>
</dbReference>
<evidence type="ECO:0000313" key="1">
    <source>
        <dbReference type="EMBL" id="GFJ81113.1"/>
    </source>
</evidence>